<feature type="region of interest" description="Disordered" evidence="1">
    <location>
        <begin position="18"/>
        <end position="42"/>
    </location>
</feature>
<evidence type="ECO:0000256" key="1">
    <source>
        <dbReference type="SAM" id="MobiDB-lite"/>
    </source>
</evidence>
<proteinExistence type="predicted"/>
<dbReference type="AlphaFoldDB" id="A0A7I4YF23"/>
<dbReference type="Pfam" id="PF17619">
    <property type="entry name" value="SCVP"/>
    <property type="match status" value="1"/>
</dbReference>
<protein>
    <submittedName>
        <fullName evidence="4">Lipoprotein</fullName>
    </submittedName>
</protein>
<dbReference type="WBParaSite" id="HCON_00090910-00001">
    <property type="protein sequence ID" value="HCON_00090910-00001"/>
    <property type="gene ID" value="HCON_00090910"/>
</dbReference>
<evidence type="ECO:0000313" key="4">
    <source>
        <dbReference type="WBParaSite" id="HCON_00090910-00001"/>
    </source>
</evidence>
<keyword evidence="2" id="KW-0732">Signal</keyword>
<feature type="signal peptide" evidence="2">
    <location>
        <begin position="1"/>
        <end position="16"/>
    </location>
</feature>
<reference evidence="4" key="1">
    <citation type="submission" date="2020-12" db="UniProtKB">
        <authorList>
            <consortium name="WormBaseParasite"/>
        </authorList>
    </citation>
    <scope>IDENTIFICATION</scope>
    <source>
        <strain evidence="4">MHco3</strain>
    </source>
</reference>
<keyword evidence="3" id="KW-1185">Reference proteome</keyword>
<evidence type="ECO:0000313" key="3">
    <source>
        <dbReference type="Proteomes" id="UP000025227"/>
    </source>
</evidence>
<evidence type="ECO:0000256" key="2">
    <source>
        <dbReference type="SAM" id="SignalP"/>
    </source>
</evidence>
<name>A0A7I4YF23_HAECO</name>
<dbReference type="PROSITE" id="PS51257">
    <property type="entry name" value="PROKAR_LIPOPROTEIN"/>
    <property type="match status" value="1"/>
</dbReference>
<dbReference type="OrthoDB" id="10339428at2759"/>
<dbReference type="InterPro" id="IPR035126">
    <property type="entry name" value="SCVP"/>
</dbReference>
<organism evidence="3 4">
    <name type="scientific">Haemonchus contortus</name>
    <name type="common">Barber pole worm</name>
    <dbReference type="NCBI Taxonomy" id="6289"/>
    <lineage>
        <taxon>Eukaryota</taxon>
        <taxon>Metazoa</taxon>
        <taxon>Ecdysozoa</taxon>
        <taxon>Nematoda</taxon>
        <taxon>Chromadorea</taxon>
        <taxon>Rhabditida</taxon>
        <taxon>Rhabditina</taxon>
        <taxon>Rhabditomorpha</taxon>
        <taxon>Strongyloidea</taxon>
        <taxon>Trichostrongylidae</taxon>
        <taxon>Haemonchus</taxon>
    </lineage>
</organism>
<accession>A0A7I4YF23</accession>
<sequence length="142" mass="15903">MLRLVAFVSIVTLSSACRQQPAPTSPCPEDTSPEDTTELPVKVKSPQTQAQVIIETYQDFDEKKTSIYMKAIISLAELHARRFDSTQRFDAKPMNIDGKFAVVFTIYDVECSQLRKFISTVEGLSERTKKVTIKCGGSTTYL</sequence>
<feature type="chain" id="PRO_5035446587" evidence="2">
    <location>
        <begin position="17"/>
        <end position="142"/>
    </location>
</feature>
<dbReference type="Proteomes" id="UP000025227">
    <property type="component" value="Unplaced"/>
</dbReference>